<feature type="transmembrane region" description="Helical" evidence="1">
    <location>
        <begin position="6"/>
        <end position="25"/>
    </location>
</feature>
<name>A0A183ARL4_9TREM</name>
<gene>
    <name evidence="2" type="ORF">ECPE_LOCUS9599</name>
</gene>
<accession>A0A183ARL4</accession>
<protein>
    <submittedName>
        <fullName evidence="4">Secreted protein</fullName>
    </submittedName>
</protein>
<evidence type="ECO:0000313" key="2">
    <source>
        <dbReference type="EMBL" id="VDP85646.1"/>
    </source>
</evidence>
<dbReference type="WBParaSite" id="ECPE_0000962901-mRNA-1">
    <property type="protein sequence ID" value="ECPE_0000962901-mRNA-1"/>
    <property type="gene ID" value="ECPE_0000962901"/>
</dbReference>
<evidence type="ECO:0000256" key="1">
    <source>
        <dbReference type="SAM" id="Phobius"/>
    </source>
</evidence>
<reference evidence="2 3" key="2">
    <citation type="submission" date="2018-11" db="EMBL/GenBank/DDBJ databases">
        <authorList>
            <consortium name="Pathogen Informatics"/>
        </authorList>
    </citation>
    <scope>NUCLEOTIDE SEQUENCE [LARGE SCALE GENOMIC DNA]</scope>
    <source>
        <strain evidence="2 3">Egypt</strain>
    </source>
</reference>
<keyword evidence="1" id="KW-0812">Transmembrane</keyword>
<proteinExistence type="predicted"/>
<sequence>MVGTVIILFLLNTCSVYCFGGWGFGPYHPMMMMHMYNPWIMDWRGPHGWGRWTPRWDYGDYGYGYAPFSSAPYGYENPWYGWNPYNNHVYASPYLANNYGYGADSIGVNFGYSDRDGYGDWYRRKPYPHVFGKQEGRRLSVPRWDVTDWGSDKYGFGDGILKAKYDNPKAKWTGKEKDHRKLRLTKISNQGMYHPSNHHQHVAVPHYHRKTDLYGSGQPDHGYDSTLWNAPWFAYGQGGHGY</sequence>
<dbReference type="EMBL" id="UZAN01047665">
    <property type="protein sequence ID" value="VDP85646.1"/>
    <property type="molecule type" value="Genomic_DNA"/>
</dbReference>
<dbReference type="AlphaFoldDB" id="A0A183ARL4"/>
<keyword evidence="1" id="KW-1133">Transmembrane helix</keyword>
<evidence type="ECO:0000313" key="4">
    <source>
        <dbReference type="WBParaSite" id="ECPE_0000962901-mRNA-1"/>
    </source>
</evidence>
<organism evidence="4">
    <name type="scientific">Echinostoma caproni</name>
    <dbReference type="NCBI Taxonomy" id="27848"/>
    <lineage>
        <taxon>Eukaryota</taxon>
        <taxon>Metazoa</taxon>
        <taxon>Spiralia</taxon>
        <taxon>Lophotrochozoa</taxon>
        <taxon>Platyhelminthes</taxon>
        <taxon>Trematoda</taxon>
        <taxon>Digenea</taxon>
        <taxon>Plagiorchiida</taxon>
        <taxon>Echinostomata</taxon>
        <taxon>Echinostomatoidea</taxon>
        <taxon>Echinostomatidae</taxon>
        <taxon>Echinostoma</taxon>
    </lineage>
</organism>
<dbReference type="Proteomes" id="UP000272942">
    <property type="component" value="Unassembled WGS sequence"/>
</dbReference>
<keyword evidence="1" id="KW-0472">Membrane</keyword>
<reference evidence="4" key="1">
    <citation type="submission" date="2016-06" db="UniProtKB">
        <authorList>
            <consortium name="WormBaseParasite"/>
        </authorList>
    </citation>
    <scope>IDENTIFICATION</scope>
</reference>
<keyword evidence="3" id="KW-1185">Reference proteome</keyword>
<evidence type="ECO:0000313" key="3">
    <source>
        <dbReference type="Proteomes" id="UP000272942"/>
    </source>
</evidence>